<keyword evidence="1" id="KW-0677">Repeat</keyword>
<dbReference type="InterPro" id="IPR011990">
    <property type="entry name" value="TPR-like_helical_dom_sf"/>
</dbReference>
<dbReference type="InterPro" id="IPR032867">
    <property type="entry name" value="DYW_dom"/>
</dbReference>
<keyword evidence="5" id="KW-1185">Reference proteome</keyword>
<sequence>MSCSLQLCLSLSRYCKTIGGLNQIYARSLKAGIDQNPLLVGQLLLLSAVTIPDTIDYARSLFAEIDSPDVFMYNTLIRGLSESGYPHEALLTYTQMRHQSFIPDSFSFAFLFKAAANVKSLGVGTQLHCQALLFGLDDHLFVRTTLISSYAEAEDLRSAQKAFHETEEPNVVTWNAMVTAYFRCSDLEGAHQMFSKMPVRDLTSWNIMLAGYTKAGEFEVARRIFNEMPDKDSVSWSTMIVGFAQNGCLDEAFEFFRESLREGMGSNEVSLTGILSVFAQVGAFISGQVLHGHVVKVGFNNVISVTNALLDVYAKCGDTEMARKVFDHMVEKKSVISWSVMMAALAMQGLADEVLKLFGEMEKNGIRPDGVTFVSLLYACSHAGLIEGGCEYFHKMQETYEIEPSIEHYGCMVDLYGRAGLLSKAYEFVSEMPIQPNEIIWRTLLGACSMHGELKLAEEARKKLSELDPENSSDYILLSNIYAVAGKWKDVAMVRRSMISRNINKTPGWSTIEVDKVVYKFVAGERESEVANEAHHKLADIMSALRTAGYVPEVRSVLHDIEEEEKENSVSQHSEKLAAAFGLAKMCQGNVIRIVKNLRVCRDCHTVMKLISKVYDREILLRDRRRVFCKGGCNYEVDTWEDCEYNEMCHKDSVLKDHQWSAYIDHAPGGMLPCLHSRIWLQVWNSYQDKGSS</sequence>
<feature type="repeat" description="PPR" evidence="2">
    <location>
        <begin position="201"/>
        <end position="235"/>
    </location>
</feature>
<dbReference type="GO" id="GO:0008270">
    <property type="term" value="F:zinc ion binding"/>
    <property type="evidence" value="ECO:0007669"/>
    <property type="project" value="InterPro"/>
</dbReference>
<evidence type="ECO:0000259" key="3">
    <source>
        <dbReference type="Pfam" id="PF14432"/>
    </source>
</evidence>
<dbReference type="FunFam" id="1.25.40.10:FF:001093">
    <property type="entry name" value="Pentatricopeptide repeat-containing protein At2g34400"/>
    <property type="match status" value="1"/>
</dbReference>
<reference evidence="4 5" key="1">
    <citation type="submission" date="2021-07" db="EMBL/GenBank/DDBJ databases">
        <title>The Aristolochia fimbriata genome: insights into angiosperm evolution, floral development and chemical biosynthesis.</title>
        <authorList>
            <person name="Jiao Y."/>
        </authorList>
    </citation>
    <scope>NUCLEOTIDE SEQUENCE [LARGE SCALE GENOMIC DNA]</scope>
    <source>
        <strain evidence="4">IBCAS-2021</strain>
        <tissue evidence="4">Leaf</tissue>
    </source>
</reference>
<dbReference type="InterPro" id="IPR046960">
    <property type="entry name" value="PPR_At4g14850-like_plant"/>
</dbReference>
<dbReference type="PANTHER" id="PTHR47926">
    <property type="entry name" value="PENTATRICOPEPTIDE REPEAT-CONTAINING PROTEIN"/>
    <property type="match status" value="1"/>
</dbReference>
<dbReference type="FunFam" id="1.25.40.10:FF:000934">
    <property type="entry name" value="Pentatricopeptide repeat-containing protein"/>
    <property type="match status" value="1"/>
</dbReference>
<dbReference type="Gene3D" id="1.25.40.10">
    <property type="entry name" value="Tetratricopeptide repeat domain"/>
    <property type="match status" value="3"/>
</dbReference>
<organism evidence="4 5">
    <name type="scientific">Aristolochia fimbriata</name>
    <name type="common">White veined hardy Dutchman's pipe vine</name>
    <dbReference type="NCBI Taxonomy" id="158543"/>
    <lineage>
        <taxon>Eukaryota</taxon>
        <taxon>Viridiplantae</taxon>
        <taxon>Streptophyta</taxon>
        <taxon>Embryophyta</taxon>
        <taxon>Tracheophyta</taxon>
        <taxon>Spermatophyta</taxon>
        <taxon>Magnoliopsida</taxon>
        <taxon>Magnoliidae</taxon>
        <taxon>Piperales</taxon>
        <taxon>Aristolochiaceae</taxon>
        <taxon>Aristolochia</taxon>
    </lineage>
</organism>
<comment type="caution">
    <text evidence="4">The sequence shown here is derived from an EMBL/GenBank/DDBJ whole genome shotgun (WGS) entry which is preliminary data.</text>
</comment>
<evidence type="ECO:0000313" key="5">
    <source>
        <dbReference type="Proteomes" id="UP000825729"/>
    </source>
</evidence>
<dbReference type="PANTHER" id="PTHR47926:SF411">
    <property type="entry name" value="PENTATRICOPEPTIDE REPEAT-CONTAINING PROTEIN"/>
    <property type="match status" value="1"/>
</dbReference>
<dbReference type="NCBIfam" id="TIGR00756">
    <property type="entry name" value="PPR"/>
    <property type="match status" value="7"/>
</dbReference>
<dbReference type="InterPro" id="IPR002885">
    <property type="entry name" value="PPR_rpt"/>
</dbReference>
<dbReference type="EMBL" id="JAINDJ010000004">
    <property type="protein sequence ID" value="KAG9451305.1"/>
    <property type="molecule type" value="Genomic_DNA"/>
</dbReference>
<evidence type="ECO:0000313" key="4">
    <source>
        <dbReference type="EMBL" id="KAG9451305.1"/>
    </source>
</evidence>
<name>A0AAV7ER36_ARIFI</name>
<feature type="repeat" description="PPR" evidence="2">
    <location>
        <begin position="334"/>
        <end position="368"/>
    </location>
</feature>
<dbReference type="AlphaFoldDB" id="A0AAV7ER36"/>
<dbReference type="Pfam" id="PF20431">
    <property type="entry name" value="E_motif"/>
    <property type="match status" value="1"/>
</dbReference>
<dbReference type="SUPFAM" id="SSF48452">
    <property type="entry name" value="TPR-like"/>
    <property type="match status" value="1"/>
</dbReference>
<accession>A0AAV7ER36</accession>
<dbReference type="GO" id="GO:0009451">
    <property type="term" value="P:RNA modification"/>
    <property type="evidence" value="ECO:0007669"/>
    <property type="project" value="InterPro"/>
</dbReference>
<proteinExistence type="predicted"/>
<dbReference type="PROSITE" id="PS51375">
    <property type="entry name" value="PPR"/>
    <property type="match status" value="4"/>
</dbReference>
<dbReference type="Proteomes" id="UP000825729">
    <property type="component" value="Unassembled WGS sequence"/>
</dbReference>
<feature type="repeat" description="PPR" evidence="2">
    <location>
        <begin position="69"/>
        <end position="103"/>
    </location>
</feature>
<dbReference type="GO" id="GO:0003723">
    <property type="term" value="F:RNA binding"/>
    <property type="evidence" value="ECO:0007669"/>
    <property type="project" value="InterPro"/>
</dbReference>
<evidence type="ECO:0000256" key="1">
    <source>
        <dbReference type="ARBA" id="ARBA00022737"/>
    </source>
</evidence>
<protein>
    <recommendedName>
        <fullName evidence="3">DYW domain-containing protein</fullName>
    </recommendedName>
</protein>
<evidence type="ECO:0000256" key="2">
    <source>
        <dbReference type="PROSITE-ProRule" id="PRU00708"/>
    </source>
</evidence>
<dbReference type="Pfam" id="PF14432">
    <property type="entry name" value="DYW_deaminase"/>
    <property type="match status" value="1"/>
</dbReference>
<feature type="repeat" description="PPR" evidence="2">
    <location>
        <begin position="170"/>
        <end position="200"/>
    </location>
</feature>
<gene>
    <name evidence="4" type="ORF">H6P81_011270</name>
</gene>
<dbReference type="InterPro" id="IPR046848">
    <property type="entry name" value="E_motif"/>
</dbReference>
<dbReference type="Pfam" id="PF01535">
    <property type="entry name" value="PPR"/>
    <property type="match status" value="5"/>
</dbReference>
<feature type="domain" description="DYW" evidence="3">
    <location>
        <begin position="549"/>
        <end position="633"/>
    </location>
</feature>
<dbReference type="Pfam" id="PF13041">
    <property type="entry name" value="PPR_2"/>
    <property type="match status" value="2"/>
</dbReference>